<organism evidence="1 2">
    <name type="scientific">Vitreoscilla stercoraria</name>
    <dbReference type="NCBI Taxonomy" id="61"/>
    <lineage>
        <taxon>Bacteria</taxon>
        <taxon>Pseudomonadati</taxon>
        <taxon>Pseudomonadota</taxon>
        <taxon>Betaproteobacteria</taxon>
        <taxon>Neisseriales</taxon>
        <taxon>Neisseriaceae</taxon>
        <taxon>Vitreoscilla</taxon>
    </lineage>
</organism>
<reference evidence="1" key="1">
    <citation type="submission" date="2021-12" db="EMBL/GenBank/DDBJ databases">
        <authorList>
            <person name="Veyrier F.J."/>
        </authorList>
    </citation>
    <scope>NUCLEOTIDE SEQUENCE</scope>
    <source>
        <strain evidence="1">SAG 1488-6</strain>
    </source>
</reference>
<protein>
    <submittedName>
        <fullName evidence="1">Uncharacterized protein</fullName>
    </submittedName>
</protein>
<name>A0ABY4E9M9_VITST</name>
<dbReference type="RefSeq" id="WP_019958292.1">
    <property type="nucleotide sequence ID" value="NZ_CP091512.1"/>
</dbReference>
<dbReference type="EMBL" id="CP091512">
    <property type="protein sequence ID" value="UOO92105.1"/>
    <property type="molecule type" value="Genomic_DNA"/>
</dbReference>
<evidence type="ECO:0000313" key="1">
    <source>
        <dbReference type="EMBL" id="UOO92105.1"/>
    </source>
</evidence>
<reference evidence="1" key="2">
    <citation type="journal article" date="2022" name="Res Sq">
        <title>Evolution of multicellular longitudinally dividing oral cavity symbionts (Neisseriaceae).</title>
        <authorList>
            <person name="Nyongesa S."/>
            <person name="Weber P."/>
            <person name="Bernet E."/>
            <person name="Pullido F."/>
            <person name="Nieckarz M."/>
            <person name="Delaby M."/>
            <person name="Nieves C."/>
            <person name="Viehboeck T."/>
            <person name="Krause N."/>
            <person name="Rivera-Millot A."/>
            <person name="Nakamura A."/>
            <person name="Vischer N."/>
            <person name="VanNieuwenhze M."/>
            <person name="Brun Y."/>
            <person name="Cava F."/>
            <person name="Bulgheresi S."/>
            <person name="Veyrier F."/>
        </authorList>
    </citation>
    <scope>NUCLEOTIDE SEQUENCE</scope>
    <source>
        <strain evidence="1">SAG 1488-6</strain>
    </source>
</reference>
<proteinExistence type="predicted"/>
<accession>A0ABY4E9M9</accession>
<sequence length="143" mass="16134">MKKHVLLLIAIVIVAAIMAKIIAVVAFTDTKTVQALDAPQITCELEKNCVLDAQTQVKSLERLRLNQPFHVVLQSNTPVEEVSVSFSMTDMEIGYNRYKLTTEDGKTWKTEIKLPFCTLSRADYIATWRVGGRKYESLLNVTD</sequence>
<keyword evidence="2" id="KW-1185">Reference proteome</keyword>
<dbReference type="Proteomes" id="UP000832034">
    <property type="component" value="Chromosome"/>
</dbReference>
<gene>
    <name evidence="1" type="ORF">LVJ81_10805</name>
</gene>
<evidence type="ECO:0000313" key="2">
    <source>
        <dbReference type="Proteomes" id="UP000832034"/>
    </source>
</evidence>